<accession>A0A2Y9RU32</accession>
<dbReference type="InParanoid" id="A0A2Y9RU32"/>
<dbReference type="Pfam" id="PF15177">
    <property type="entry name" value="IL28A"/>
    <property type="match status" value="1"/>
</dbReference>
<evidence type="ECO:0000256" key="5">
    <source>
        <dbReference type="ARBA" id="ARBA00022729"/>
    </source>
</evidence>
<comment type="subcellular location">
    <subcellularLocation>
        <location evidence="1">Secreted</location>
    </subcellularLocation>
</comment>
<gene>
    <name evidence="8" type="primary">LOC101355145</name>
</gene>
<name>A0A2Y9RU32_TRIMA</name>
<dbReference type="PANTHER" id="PTHR31943:SF1">
    <property type="entry name" value="INTERFERON LAMBDA-2-RELATED"/>
    <property type="match status" value="1"/>
</dbReference>
<dbReference type="GO" id="GO:0050778">
    <property type="term" value="P:positive regulation of immune response"/>
    <property type="evidence" value="ECO:0007669"/>
    <property type="project" value="InterPro"/>
</dbReference>
<dbReference type="GeneID" id="101355145"/>
<dbReference type="RefSeq" id="XP_023598082.1">
    <property type="nucleotide sequence ID" value="XM_023742314.1"/>
</dbReference>
<evidence type="ECO:0000256" key="3">
    <source>
        <dbReference type="ARBA" id="ARBA00022514"/>
    </source>
</evidence>
<evidence type="ECO:0000256" key="1">
    <source>
        <dbReference type="ARBA" id="ARBA00004613"/>
    </source>
</evidence>
<comment type="similarity">
    <text evidence="2">Belongs to the lambda interferon family.</text>
</comment>
<dbReference type="GO" id="GO:0045087">
    <property type="term" value="P:innate immune response"/>
    <property type="evidence" value="ECO:0007669"/>
    <property type="project" value="TreeGrafter"/>
</dbReference>
<dbReference type="KEGG" id="tmu:101355145"/>
<keyword evidence="7" id="KW-1185">Reference proteome</keyword>
<organism evidence="7 8">
    <name type="scientific">Trichechus manatus latirostris</name>
    <name type="common">Florida manatee</name>
    <dbReference type="NCBI Taxonomy" id="127582"/>
    <lineage>
        <taxon>Eukaryota</taxon>
        <taxon>Metazoa</taxon>
        <taxon>Chordata</taxon>
        <taxon>Craniata</taxon>
        <taxon>Vertebrata</taxon>
        <taxon>Euteleostomi</taxon>
        <taxon>Mammalia</taxon>
        <taxon>Eutheria</taxon>
        <taxon>Afrotheria</taxon>
        <taxon>Sirenia</taxon>
        <taxon>Trichechidae</taxon>
        <taxon>Trichechus</taxon>
    </lineage>
</organism>
<keyword evidence="3" id="KW-0202">Cytokine</keyword>
<evidence type="ECO:0000256" key="2">
    <source>
        <dbReference type="ARBA" id="ARBA00008717"/>
    </source>
</evidence>
<dbReference type="AlphaFoldDB" id="A0A2Y9RU32"/>
<dbReference type="InterPro" id="IPR038326">
    <property type="entry name" value="IFN-lambda_sf"/>
</dbReference>
<dbReference type="GO" id="GO:0007259">
    <property type="term" value="P:cell surface receptor signaling pathway via JAK-STAT"/>
    <property type="evidence" value="ECO:0007669"/>
    <property type="project" value="InterPro"/>
</dbReference>
<dbReference type="STRING" id="127582.A0A2Y9RU32"/>
<dbReference type="Gene3D" id="1.20.1250.60">
    <property type="entry name" value="Interferon lambda"/>
    <property type="match status" value="1"/>
</dbReference>
<dbReference type="FunFam" id="1.20.1250.60:FF:000001">
    <property type="entry name" value="Interferon lambda 1"/>
    <property type="match status" value="1"/>
</dbReference>
<dbReference type="Proteomes" id="UP000248480">
    <property type="component" value="Unplaced"/>
</dbReference>
<evidence type="ECO:0000313" key="7">
    <source>
        <dbReference type="Proteomes" id="UP000248480"/>
    </source>
</evidence>
<dbReference type="InterPro" id="IPR029177">
    <property type="entry name" value="INF_lambda"/>
</dbReference>
<evidence type="ECO:0000313" key="8">
    <source>
        <dbReference type="RefSeq" id="XP_023598082.1"/>
    </source>
</evidence>
<dbReference type="GO" id="GO:0005125">
    <property type="term" value="F:cytokine activity"/>
    <property type="evidence" value="ECO:0007669"/>
    <property type="project" value="UniProtKB-KW"/>
</dbReference>
<keyword evidence="5" id="KW-0732">Signal</keyword>
<evidence type="ECO:0000256" key="6">
    <source>
        <dbReference type="ARBA" id="ARBA00023118"/>
    </source>
</evidence>
<protein>
    <submittedName>
        <fullName evidence="8">Interferon lambda-3-like</fullName>
    </submittedName>
</protein>
<keyword evidence="6" id="KW-0051">Antiviral defense</keyword>
<dbReference type="PANTHER" id="PTHR31943">
    <property type="entry name" value="INTERLEUKIN-28 AND 29"/>
    <property type="match status" value="1"/>
</dbReference>
<dbReference type="GO" id="GO:0051607">
    <property type="term" value="P:defense response to virus"/>
    <property type="evidence" value="ECO:0007669"/>
    <property type="project" value="UniProtKB-KW"/>
</dbReference>
<keyword evidence="4" id="KW-0964">Secreted</keyword>
<dbReference type="GO" id="GO:0005615">
    <property type="term" value="C:extracellular space"/>
    <property type="evidence" value="ECO:0007669"/>
    <property type="project" value="UniProtKB-KW"/>
</dbReference>
<reference evidence="8" key="1">
    <citation type="submission" date="2025-08" db="UniProtKB">
        <authorList>
            <consortium name="RefSeq"/>
        </authorList>
    </citation>
    <scope>IDENTIFICATION</scope>
</reference>
<sequence length="136" mass="15541">MEEESRLLKNWTCSSRLFPVTRDLKQLQVWERPVALEAELSLTLKVLKTMADSALGAILEQPLHMLRHIHSKILACIPAQPTVGPRSRGHLQRWLHRLQEAIKTESRSCLEASVMFNLFRLLTRDLKCVASGDQCV</sequence>
<proteinExistence type="inferred from homology"/>
<evidence type="ECO:0000256" key="4">
    <source>
        <dbReference type="ARBA" id="ARBA00022525"/>
    </source>
</evidence>